<dbReference type="CDD" id="cd00075">
    <property type="entry name" value="HATPase"/>
    <property type="match status" value="1"/>
</dbReference>
<reference evidence="12 13" key="1">
    <citation type="submission" date="2013-06" db="EMBL/GenBank/DDBJ databases">
        <title>Complete genome sequence of Paenibacillus mucilaginosus K02.</title>
        <authorList>
            <person name="Xiao B."/>
            <person name="Sun L."/>
            <person name="Xiao L."/>
            <person name="Lian B."/>
        </authorList>
    </citation>
    <scope>NUCLEOTIDE SEQUENCE [LARGE SCALE GENOMIC DNA]</scope>
    <source>
        <strain evidence="12 13">K02</strain>
    </source>
</reference>
<evidence type="ECO:0000256" key="4">
    <source>
        <dbReference type="ARBA" id="ARBA00022679"/>
    </source>
</evidence>
<evidence type="ECO:0000256" key="5">
    <source>
        <dbReference type="ARBA" id="ARBA00022741"/>
    </source>
</evidence>
<evidence type="ECO:0000256" key="7">
    <source>
        <dbReference type="ARBA" id="ARBA00022840"/>
    </source>
</evidence>
<keyword evidence="10" id="KW-1133">Transmembrane helix</keyword>
<dbReference type="InterPro" id="IPR005467">
    <property type="entry name" value="His_kinase_dom"/>
</dbReference>
<evidence type="ECO:0000256" key="8">
    <source>
        <dbReference type="ARBA" id="ARBA00023012"/>
    </source>
</evidence>
<dbReference type="KEGG" id="pmw:B2K_34155"/>
<dbReference type="CDD" id="cd00082">
    <property type="entry name" value="HisKA"/>
    <property type="match status" value="1"/>
</dbReference>
<dbReference type="Pfam" id="PF02518">
    <property type="entry name" value="HATPase_c"/>
    <property type="match status" value="1"/>
</dbReference>
<dbReference type="SUPFAM" id="SSF47384">
    <property type="entry name" value="Homodimeric domain of signal transducing histidine kinase"/>
    <property type="match status" value="1"/>
</dbReference>
<evidence type="ECO:0000313" key="12">
    <source>
        <dbReference type="EMBL" id="AFH65688.1"/>
    </source>
</evidence>
<dbReference type="PRINTS" id="PR00344">
    <property type="entry name" value="BCTRLSENSOR"/>
</dbReference>
<dbReference type="Pfam" id="PF00512">
    <property type="entry name" value="HisKA"/>
    <property type="match status" value="1"/>
</dbReference>
<dbReference type="Gene3D" id="3.30.565.10">
    <property type="entry name" value="Histidine kinase-like ATPase, C-terminal domain"/>
    <property type="match status" value="1"/>
</dbReference>
<feature type="domain" description="Histidine kinase" evidence="11">
    <location>
        <begin position="362"/>
        <end position="581"/>
    </location>
</feature>
<evidence type="ECO:0000256" key="3">
    <source>
        <dbReference type="ARBA" id="ARBA00022553"/>
    </source>
</evidence>
<evidence type="ECO:0000256" key="1">
    <source>
        <dbReference type="ARBA" id="ARBA00000085"/>
    </source>
</evidence>
<evidence type="ECO:0000313" key="13">
    <source>
        <dbReference type="Proteomes" id="UP000007392"/>
    </source>
</evidence>
<keyword evidence="10" id="KW-0812">Transmembrane</keyword>
<dbReference type="HOGENOM" id="CLU_000445_89_26_9"/>
<dbReference type="EC" id="2.7.13.3" evidence="2"/>
<keyword evidence="4" id="KW-0808">Transferase</keyword>
<evidence type="ECO:0000256" key="10">
    <source>
        <dbReference type="SAM" id="Phobius"/>
    </source>
</evidence>
<feature type="transmembrane region" description="Helical" evidence="10">
    <location>
        <begin position="253"/>
        <end position="278"/>
    </location>
</feature>
<dbReference type="OrthoDB" id="368131at2"/>
<dbReference type="AlphaFoldDB" id="I0BTJ1"/>
<keyword evidence="10" id="KW-0472">Membrane</keyword>
<proteinExistence type="predicted"/>
<dbReference type="GO" id="GO:0005524">
    <property type="term" value="F:ATP binding"/>
    <property type="evidence" value="ECO:0007669"/>
    <property type="project" value="UniProtKB-KW"/>
</dbReference>
<dbReference type="SUPFAM" id="SSF55874">
    <property type="entry name" value="ATPase domain of HSP90 chaperone/DNA topoisomerase II/histidine kinase"/>
    <property type="match status" value="1"/>
</dbReference>
<evidence type="ECO:0000256" key="2">
    <source>
        <dbReference type="ARBA" id="ARBA00012438"/>
    </source>
</evidence>
<dbReference type="InterPro" id="IPR050736">
    <property type="entry name" value="Sensor_HK_Regulatory"/>
</dbReference>
<dbReference type="SMART" id="SM00388">
    <property type="entry name" value="HisKA"/>
    <property type="match status" value="1"/>
</dbReference>
<dbReference type="PATRIC" id="fig|997761.3.peg.6875"/>
<dbReference type="Proteomes" id="UP000007392">
    <property type="component" value="Chromosome"/>
</dbReference>
<keyword evidence="7" id="KW-0067">ATP-binding</keyword>
<keyword evidence="8" id="KW-0902">Two-component regulatory system</keyword>
<feature type="transmembrane region" description="Helical" evidence="10">
    <location>
        <begin position="12"/>
        <end position="35"/>
    </location>
</feature>
<dbReference type="SMART" id="SM00387">
    <property type="entry name" value="HATPase_c"/>
    <property type="match status" value="1"/>
</dbReference>
<organism evidence="12 13">
    <name type="scientific">Paenibacillus mucilaginosus K02</name>
    <dbReference type="NCBI Taxonomy" id="997761"/>
    <lineage>
        <taxon>Bacteria</taxon>
        <taxon>Bacillati</taxon>
        <taxon>Bacillota</taxon>
        <taxon>Bacilli</taxon>
        <taxon>Bacillales</taxon>
        <taxon>Paenibacillaceae</taxon>
        <taxon>Paenibacillus</taxon>
    </lineage>
</organism>
<name>I0BTJ1_9BACL</name>
<dbReference type="InterPro" id="IPR004358">
    <property type="entry name" value="Sig_transdc_His_kin-like_C"/>
</dbReference>
<dbReference type="InterPro" id="IPR036890">
    <property type="entry name" value="HATPase_C_sf"/>
</dbReference>
<dbReference type="InterPro" id="IPR036097">
    <property type="entry name" value="HisK_dim/P_sf"/>
</dbReference>
<keyword evidence="9" id="KW-0175">Coiled coil</keyword>
<feature type="coiled-coil region" evidence="9">
    <location>
        <begin position="335"/>
        <end position="362"/>
    </location>
</feature>
<accession>I0BTJ1</accession>
<evidence type="ECO:0000256" key="9">
    <source>
        <dbReference type="SAM" id="Coils"/>
    </source>
</evidence>
<dbReference type="PANTHER" id="PTHR43711">
    <property type="entry name" value="TWO-COMPONENT HISTIDINE KINASE"/>
    <property type="match status" value="1"/>
</dbReference>
<keyword evidence="6 12" id="KW-0418">Kinase</keyword>
<keyword evidence="3" id="KW-0597">Phosphoprotein</keyword>
<sequence length="601" mass="68180">MKHVRRRLVLHFGFQWLGVSMFLLVMSLTVLMLAIQYIANEGLRRTFPNGLLDNLVLEVEEKEGSLFLPKVWEERIDQADGWLQMVDSAGHVVYSYGTPEDLKTAYTPGELYRMEETQKLGEYRIFTALDTFESESLYFILGLDDEGGRRLQRWMDSLQGEEGLLGEEALNRLGQELGASGETLHIMGEDGTVIQSVGGSPGAAAYTPLELLGMRMEPGSYPAESSLRTDPESGNVWILQRTREAGTYESKPFLYDVILGLAVLGAGVFLCTLAFSIWHGYRYGRPLLLFIGWLERMGQGVYHEALTEKDRRHVFHRSGKVRRSFRLYREVIEGFEETAARLSAIEQERDRLEKTREEWMTGISHDLRTPLATIQGYGHLLESGGYEWSGTELSEMGRMIRAKSDYMLELVKDFSFAFELKNQSLPLALEPVELGEFVRRVVLRYVNDRTLQQMSFVYEGMERDPVWIAADPKWCRRMLDNLISNAVKHNPPGTVVTVRTGRSGTEALIEIEDNGSGMDAETRRKLFERYYRGTNTEERSDGAGLGMSIARSIVHALQGSIEVHSIVGEGTRILLRFPSVYGASENKTKAPHRQEDAILMR</sequence>
<evidence type="ECO:0000256" key="6">
    <source>
        <dbReference type="ARBA" id="ARBA00022777"/>
    </source>
</evidence>
<dbReference type="InterPro" id="IPR003594">
    <property type="entry name" value="HATPase_dom"/>
</dbReference>
<comment type="catalytic activity">
    <reaction evidence="1">
        <text>ATP + protein L-histidine = ADP + protein N-phospho-L-histidine.</text>
        <dbReference type="EC" id="2.7.13.3"/>
    </reaction>
</comment>
<dbReference type="PANTHER" id="PTHR43711:SF1">
    <property type="entry name" value="HISTIDINE KINASE 1"/>
    <property type="match status" value="1"/>
</dbReference>
<dbReference type="GO" id="GO:0000155">
    <property type="term" value="F:phosphorelay sensor kinase activity"/>
    <property type="evidence" value="ECO:0007669"/>
    <property type="project" value="InterPro"/>
</dbReference>
<evidence type="ECO:0000259" key="11">
    <source>
        <dbReference type="PROSITE" id="PS50109"/>
    </source>
</evidence>
<dbReference type="EMBL" id="CP003422">
    <property type="protein sequence ID" value="AFH65688.1"/>
    <property type="molecule type" value="Genomic_DNA"/>
</dbReference>
<dbReference type="RefSeq" id="WP_014652874.1">
    <property type="nucleotide sequence ID" value="NC_017672.3"/>
</dbReference>
<gene>
    <name evidence="12" type="ORF">B2K_34155</name>
</gene>
<dbReference type="InterPro" id="IPR003661">
    <property type="entry name" value="HisK_dim/P_dom"/>
</dbReference>
<keyword evidence="5" id="KW-0547">Nucleotide-binding</keyword>
<protein>
    <recommendedName>
        <fullName evidence="2">histidine kinase</fullName>
        <ecNumber evidence="2">2.7.13.3</ecNumber>
    </recommendedName>
</protein>
<dbReference type="PROSITE" id="PS50109">
    <property type="entry name" value="HIS_KIN"/>
    <property type="match status" value="1"/>
</dbReference>
<dbReference type="Gene3D" id="1.10.287.130">
    <property type="match status" value="1"/>
</dbReference>